<proteinExistence type="predicted"/>
<dbReference type="Proteomes" id="UP000240653">
    <property type="component" value="Unassembled WGS sequence"/>
</dbReference>
<sequence length="224" mass="24425">MSARDTIARAVIADGVGLPSEYELVDAILEALAAAGYTIVPTGGVEKAVDGLEEAMRLAEVGEYLYNECAYSYGDGYTEPREYGIEWQWQQSKPDEFGQGHLLAAATKWHGEQLEGGAETEATKLRAAISSLHMPVQAGWQPIETAPKDKTSVIIAVPTKDMDDYIIGEAYFDPENYAGGDWWWAGTSHGDYHTDPVREANYHLPSFWQSLPAAPLSSRPKGGA</sequence>
<gene>
    <name evidence="1" type="ORF">C7I85_12240</name>
</gene>
<comment type="caution">
    <text evidence="1">The sequence shown here is derived from an EMBL/GenBank/DDBJ whole genome shotgun (WGS) entry which is preliminary data.</text>
</comment>
<dbReference type="EMBL" id="PXYL01000005">
    <property type="protein sequence ID" value="PSJ60804.1"/>
    <property type="molecule type" value="Genomic_DNA"/>
</dbReference>
<dbReference type="AlphaFoldDB" id="A0A2P7SE62"/>
<reference evidence="1 2" key="1">
    <citation type="submission" date="2018-03" db="EMBL/GenBank/DDBJ databases">
        <title>The draft genome of Mesorhizobium soli JCM 19897.</title>
        <authorList>
            <person name="Li L."/>
            <person name="Liu L."/>
            <person name="Liang L."/>
            <person name="Wang T."/>
            <person name="Zhang X."/>
        </authorList>
    </citation>
    <scope>NUCLEOTIDE SEQUENCE [LARGE SCALE GENOMIC DNA]</scope>
    <source>
        <strain evidence="1 2">JCM 19897</strain>
    </source>
</reference>
<protein>
    <recommendedName>
        <fullName evidence="3">DUF551 domain-containing protein</fullName>
    </recommendedName>
</protein>
<evidence type="ECO:0000313" key="2">
    <source>
        <dbReference type="Proteomes" id="UP000240653"/>
    </source>
</evidence>
<keyword evidence="2" id="KW-1185">Reference proteome</keyword>
<accession>A0A2P7SE62</accession>
<evidence type="ECO:0000313" key="1">
    <source>
        <dbReference type="EMBL" id="PSJ60804.1"/>
    </source>
</evidence>
<evidence type="ECO:0008006" key="3">
    <source>
        <dbReference type="Google" id="ProtNLM"/>
    </source>
</evidence>
<dbReference type="OrthoDB" id="7510885at2"/>
<name>A0A2P7SE62_9HYPH</name>
<dbReference type="RefSeq" id="WP_106724269.1">
    <property type="nucleotide sequence ID" value="NZ_PXYL01000005.1"/>
</dbReference>
<organism evidence="1 2">
    <name type="scientific">Pseudaminobacter soli</name>
    <name type="common">ex Li et al. 2025</name>
    <dbReference type="NCBI Taxonomy" id="1295366"/>
    <lineage>
        <taxon>Bacteria</taxon>
        <taxon>Pseudomonadati</taxon>
        <taxon>Pseudomonadota</taxon>
        <taxon>Alphaproteobacteria</taxon>
        <taxon>Hyphomicrobiales</taxon>
        <taxon>Phyllobacteriaceae</taxon>
        <taxon>Pseudaminobacter</taxon>
    </lineage>
</organism>